<keyword evidence="4" id="KW-1185">Reference proteome</keyword>
<organism evidence="1 3">
    <name type="scientific">Collimonas pratensis</name>
    <dbReference type="NCBI Taxonomy" id="279113"/>
    <lineage>
        <taxon>Bacteria</taxon>
        <taxon>Pseudomonadati</taxon>
        <taxon>Pseudomonadota</taxon>
        <taxon>Betaproteobacteria</taxon>
        <taxon>Burkholderiales</taxon>
        <taxon>Oxalobacteraceae</taxon>
        <taxon>Collimonas</taxon>
    </lineage>
</organism>
<dbReference type="Proteomes" id="UP000074914">
    <property type="component" value="Chromosome"/>
</dbReference>
<dbReference type="EMBL" id="CP013236">
    <property type="protein sequence ID" value="AMP13130.1"/>
    <property type="molecule type" value="Genomic_DNA"/>
</dbReference>
<dbReference type="EMBL" id="CP013234">
    <property type="protein sequence ID" value="AMP03319.1"/>
    <property type="molecule type" value="Genomic_DNA"/>
</dbReference>
<protein>
    <submittedName>
        <fullName evidence="1">Uncharacterized protein</fullName>
    </submittedName>
</protein>
<proteinExistence type="predicted"/>
<dbReference type="Proteomes" id="UP000074561">
    <property type="component" value="Chromosome"/>
</dbReference>
<dbReference type="AlphaFoldDB" id="A0A127PZV5"/>
<gene>
    <name evidence="2" type="ORF">CPter291_0851</name>
    <name evidence="1" type="ORF">CPter91_0931</name>
</gene>
<evidence type="ECO:0000313" key="4">
    <source>
        <dbReference type="Proteomes" id="UP000074914"/>
    </source>
</evidence>
<name>A0A127PZV5_9BURK</name>
<evidence type="ECO:0000313" key="3">
    <source>
        <dbReference type="Proteomes" id="UP000074561"/>
    </source>
</evidence>
<dbReference type="PATRIC" id="fig|279113.10.peg.844"/>
<accession>A0A127PZV5</accession>
<evidence type="ECO:0000313" key="2">
    <source>
        <dbReference type="EMBL" id="AMP13130.1"/>
    </source>
</evidence>
<dbReference type="KEGG" id="cpra:CPter91_0931"/>
<reference evidence="3 4" key="1">
    <citation type="submission" date="2015-11" db="EMBL/GenBank/DDBJ databases">
        <title>Exploring the genomic traits of fungus-feeding bacterial genus Collimonas.</title>
        <authorList>
            <person name="Song C."/>
            <person name="Schmidt R."/>
            <person name="de Jager V."/>
            <person name="Krzyzanowska D."/>
            <person name="Jongedijk E."/>
            <person name="Cankar K."/>
            <person name="Beekwilder J."/>
            <person name="van Veen A."/>
            <person name="de Boer W."/>
            <person name="van Veen J.A."/>
            <person name="Garbeva P."/>
        </authorList>
    </citation>
    <scope>NUCLEOTIDE SEQUENCE [LARGE SCALE GENOMIC DNA]</scope>
    <source>
        <strain evidence="2 4">Ter291</strain>
        <strain evidence="1 3">Ter91</strain>
    </source>
</reference>
<sequence>MADNMVNTMGLCHFSSIVYATVIDNQPLDLIKSRNFTG</sequence>
<evidence type="ECO:0000313" key="1">
    <source>
        <dbReference type="EMBL" id="AMP03319.1"/>
    </source>
</evidence>